<name>A0A8S5PX80_9CAUD</name>
<reference evidence="1" key="1">
    <citation type="journal article" date="2021" name="Proc. Natl. Acad. Sci. U.S.A.">
        <title>A Catalog of Tens of Thousands of Viruses from Human Metagenomes Reveals Hidden Associations with Chronic Diseases.</title>
        <authorList>
            <person name="Tisza M.J."/>
            <person name="Buck C.B."/>
        </authorList>
    </citation>
    <scope>NUCLEOTIDE SEQUENCE</scope>
    <source>
        <strain evidence="1">CtzwE5</strain>
    </source>
</reference>
<accession>A0A8S5PX80</accession>
<dbReference type="PRINTS" id="PR01997">
    <property type="entry name" value="MTP2FAMILY"/>
</dbReference>
<dbReference type="NCBIfam" id="TIGR02126">
    <property type="entry name" value="phgtail_TP901_1"/>
    <property type="match status" value="1"/>
</dbReference>
<dbReference type="InterPro" id="IPR022345">
    <property type="entry name" value="Phage_69_Orf23_MTP"/>
</dbReference>
<dbReference type="Pfam" id="PF06199">
    <property type="entry name" value="Phage_tail_2"/>
    <property type="match status" value="1"/>
</dbReference>
<dbReference type="EMBL" id="BK015525">
    <property type="protein sequence ID" value="DAE11061.1"/>
    <property type="molecule type" value="Genomic_DNA"/>
</dbReference>
<organism evidence="1">
    <name type="scientific">Myoviridae sp. ctzwE5</name>
    <dbReference type="NCBI Taxonomy" id="2825214"/>
    <lineage>
        <taxon>Viruses</taxon>
        <taxon>Duplodnaviria</taxon>
        <taxon>Heunggongvirae</taxon>
        <taxon>Uroviricota</taxon>
        <taxon>Caudoviricetes</taxon>
    </lineage>
</organism>
<protein>
    <submittedName>
        <fullName evidence="1">Major tail protein</fullName>
    </submittedName>
</protein>
<evidence type="ECO:0000313" key="1">
    <source>
        <dbReference type="EMBL" id="DAE11061.1"/>
    </source>
</evidence>
<dbReference type="InterPro" id="IPR011855">
    <property type="entry name" value="Phgtail_TP901_1"/>
</dbReference>
<proteinExistence type="predicted"/>
<dbReference type="PRINTS" id="PR01998">
    <property type="entry name" value="MTP2STAPHYLO"/>
</dbReference>
<sequence>MLDLQLFGNEAVQGKKVVYLYRILSESATQAGATLAFTTENGRTKSKDADSTATKDGSIRTPGAAEVEITATSILKKDDELVDKLEKALDNDELIEIWEANLAEPVGSGSNKFKGKYFQGYLTEIERTANADEFVEVSLTFGINGTGVDGNVTVTTQQQEQAYAFVDTPKTGA</sequence>